<evidence type="ECO:0000313" key="1">
    <source>
        <dbReference type="EMBL" id="RQP02427.1"/>
    </source>
</evidence>
<accession>A0A3N7G5F9</accession>
<organism evidence="1 2">
    <name type="scientific">Populus trichocarpa</name>
    <name type="common">Western balsam poplar</name>
    <name type="synonym">Populus balsamifera subsp. trichocarpa</name>
    <dbReference type="NCBI Taxonomy" id="3694"/>
    <lineage>
        <taxon>Eukaryota</taxon>
        <taxon>Viridiplantae</taxon>
        <taxon>Streptophyta</taxon>
        <taxon>Embryophyta</taxon>
        <taxon>Tracheophyta</taxon>
        <taxon>Spermatophyta</taxon>
        <taxon>Magnoliopsida</taxon>
        <taxon>eudicotyledons</taxon>
        <taxon>Gunneridae</taxon>
        <taxon>Pentapetalae</taxon>
        <taxon>rosids</taxon>
        <taxon>fabids</taxon>
        <taxon>Malpighiales</taxon>
        <taxon>Salicaceae</taxon>
        <taxon>Saliceae</taxon>
        <taxon>Populus</taxon>
    </lineage>
</organism>
<sequence length="68" mass="7600">MQLIHKFGVLDIVFSLSWSLPNYVLSFIDLCVWPCYNLSVGYLSIAGYISLHSFMSAMKAGDQNAPLI</sequence>
<dbReference type="Proteomes" id="UP000006729">
    <property type="component" value="Chromosome 17"/>
</dbReference>
<dbReference type="InParanoid" id="A0A3N7G5F9"/>
<name>A0A3N7G5F9_POPTR</name>
<dbReference type="AlphaFoldDB" id="A0A3N7G5F9"/>
<keyword evidence="2" id="KW-1185">Reference proteome</keyword>
<gene>
    <name evidence="1" type="ORF">POPTR_017G153800</name>
</gene>
<evidence type="ECO:0000313" key="2">
    <source>
        <dbReference type="Proteomes" id="UP000006729"/>
    </source>
</evidence>
<proteinExistence type="predicted"/>
<protein>
    <submittedName>
        <fullName evidence="1">Uncharacterized protein</fullName>
    </submittedName>
</protein>
<dbReference type="EMBL" id="CM009306">
    <property type="protein sequence ID" value="RQP02427.1"/>
    <property type="molecule type" value="Genomic_DNA"/>
</dbReference>
<reference evidence="1 2" key="1">
    <citation type="journal article" date="2006" name="Science">
        <title>The genome of black cottonwood, Populus trichocarpa (Torr. &amp; Gray).</title>
        <authorList>
            <person name="Tuskan G.A."/>
            <person name="Difazio S."/>
            <person name="Jansson S."/>
            <person name="Bohlmann J."/>
            <person name="Grigoriev I."/>
            <person name="Hellsten U."/>
            <person name="Putnam N."/>
            <person name="Ralph S."/>
            <person name="Rombauts S."/>
            <person name="Salamov A."/>
            <person name="Schein J."/>
            <person name="Sterck L."/>
            <person name="Aerts A."/>
            <person name="Bhalerao R.R."/>
            <person name="Bhalerao R.P."/>
            <person name="Blaudez D."/>
            <person name="Boerjan W."/>
            <person name="Brun A."/>
            <person name="Brunner A."/>
            <person name="Busov V."/>
            <person name="Campbell M."/>
            <person name="Carlson J."/>
            <person name="Chalot M."/>
            <person name="Chapman J."/>
            <person name="Chen G.L."/>
            <person name="Cooper D."/>
            <person name="Coutinho P.M."/>
            <person name="Couturier J."/>
            <person name="Covert S."/>
            <person name="Cronk Q."/>
            <person name="Cunningham R."/>
            <person name="Davis J."/>
            <person name="Degroeve S."/>
            <person name="Dejardin A."/>
            <person name="Depamphilis C."/>
            <person name="Detter J."/>
            <person name="Dirks B."/>
            <person name="Dubchak I."/>
            <person name="Duplessis S."/>
            <person name="Ehlting J."/>
            <person name="Ellis B."/>
            <person name="Gendler K."/>
            <person name="Goodstein D."/>
            <person name="Gribskov M."/>
            <person name="Grimwood J."/>
            <person name="Groover A."/>
            <person name="Gunter L."/>
            <person name="Hamberger B."/>
            <person name="Heinze B."/>
            <person name="Helariutta Y."/>
            <person name="Henrissat B."/>
            <person name="Holligan D."/>
            <person name="Holt R."/>
            <person name="Huang W."/>
            <person name="Islam-Faridi N."/>
            <person name="Jones S."/>
            <person name="Jones-Rhoades M."/>
            <person name="Jorgensen R."/>
            <person name="Joshi C."/>
            <person name="Kangasjarvi J."/>
            <person name="Karlsson J."/>
            <person name="Kelleher C."/>
            <person name="Kirkpatrick R."/>
            <person name="Kirst M."/>
            <person name="Kohler A."/>
            <person name="Kalluri U."/>
            <person name="Larimer F."/>
            <person name="Leebens-Mack J."/>
            <person name="Leple J.C."/>
            <person name="Locascio P."/>
            <person name="Lou Y."/>
            <person name="Lucas S."/>
            <person name="Martin F."/>
            <person name="Montanini B."/>
            <person name="Napoli C."/>
            <person name="Nelson D.R."/>
            <person name="Nelson C."/>
            <person name="Nieminen K."/>
            <person name="Nilsson O."/>
            <person name="Pereda V."/>
            <person name="Peter G."/>
            <person name="Philippe R."/>
            <person name="Pilate G."/>
            <person name="Poliakov A."/>
            <person name="Razumovskaya J."/>
            <person name="Richardson P."/>
            <person name="Rinaldi C."/>
            <person name="Ritland K."/>
            <person name="Rouze P."/>
            <person name="Ryaboy D."/>
            <person name="Schmutz J."/>
            <person name="Schrader J."/>
            <person name="Segerman B."/>
            <person name="Shin H."/>
            <person name="Siddiqui A."/>
            <person name="Sterky F."/>
            <person name="Terry A."/>
            <person name="Tsai C.J."/>
            <person name="Uberbacher E."/>
            <person name="Unneberg P."/>
            <person name="Vahala J."/>
            <person name="Wall K."/>
            <person name="Wessler S."/>
            <person name="Yang G."/>
            <person name="Yin T."/>
            <person name="Douglas C."/>
            <person name="Marra M."/>
            <person name="Sandberg G."/>
            <person name="Van de Peer Y."/>
            <person name="Rokhsar D."/>
        </authorList>
    </citation>
    <scope>NUCLEOTIDE SEQUENCE [LARGE SCALE GENOMIC DNA]</scope>
    <source>
        <strain evidence="2">cv. Nisqually</strain>
    </source>
</reference>